<evidence type="ECO:0000256" key="2">
    <source>
        <dbReference type="ARBA" id="ARBA00023002"/>
    </source>
</evidence>
<dbReference type="SUPFAM" id="SSF55347">
    <property type="entry name" value="Glyceraldehyde-3-phosphate dehydrogenase-like, C-terminal domain"/>
    <property type="match status" value="1"/>
</dbReference>
<keyword evidence="4" id="KW-0418">Kinase</keyword>
<dbReference type="GO" id="GO:0009090">
    <property type="term" value="P:homoserine biosynthetic process"/>
    <property type="evidence" value="ECO:0007669"/>
    <property type="project" value="TreeGrafter"/>
</dbReference>
<feature type="domain" description="Homoserine dehydrogenase catalytic" evidence="3">
    <location>
        <begin position="5"/>
        <end position="82"/>
    </location>
</feature>
<dbReference type="PANTHER" id="PTHR43070:SF5">
    <property type="entry name" value="HOMOSERINE DEHYDROGENASE"/>
    <property type="match status" value="1"/>
</dbReference>
<protein>
    <submittedName>
        <fullName evidence="4">Bifunctional aspartokinase/homoserine dehydrogenase 1</fullName>
    </submittedName>
</protein>
<keyword evidence="1" id="KW-0521">NADP</keyword>
<gene>
    <name evidence="4" type="primary">thrA_17</name>
    <name evidence="4" type="ORF">SDC9_202419</name>
</gene>
<accession>A0A645IV58</accession>
<sequence length="93" mass="10122">MRLYREARAHDQVLRYVGTVESDGSCHVELGLYDANHAFARAKGTDNVVAFTTDRYRNQPLVIRGPGAGPEVTAGGVFADLLRLSAYLGARLS</sequence>
<dbReference type="InterPro" id="IPR011147">
    <property type="entry name" value="Bifunc_Aspkin/hSer_DH"/>
</dbReference>
<dbReference type="InterPro" id="IPR001342">
    <property type="entry name" value="HDH_cat"/>
</dbReference>
<dbReference type="Gene3D" id="3.30.360.10">
    <property type="entry name" value="Dihydrodipicolinate Reductase, domain 2"/>
    <property type="match status" value="1"/>
</dbReference>
<dbReference type="GO" id="GO:0009067">
    <property type="term" value="P:aspartate family amino acid biosynthetic process"/>
    <property type="evidence" value="ECO:0007669"/>
    <property type="project" value="InterPro"/>
</dbReference>
<dbReference type="PANTHER" id="PTHR43070">
    <property type="match status" value="1"/>
</dbReference>
<evidence type="ECO:0000259" key="3">
    <source>
        <dbReference type="Pfam" id="PF00742"/>
    </source>
</evidence>
<evidence type="ECO:0000256" key="1">
    <source>
        <dbReference type="ARBA" id="ARBA00022857"/>
    </source>
</evidence>
<dbReference type="EMBL" id="VSSQ01123279">
    <property type="protein sequence ID" value="MPN54742.1"/>
    <property type="molecule type" value="Genomic_DNA"/>
</dbReference>
<name>A0A645IV58_9ZZZZ</name>
<organism evidence="4">
    <name type="scientific">bioreactor metagenome</name>
    <dbReference type="NCBI Taxonomy" id="1076179"/>
    <lineage>
        <taxon>unclassified sequences</taxon>
        <taxon>metagenomes</taxon>
        <taxon>ecological metagenomes</taxon>
    </lineage>
</organism>
<dbReference type="Pfam" id="PF00742">
    <property type="entry name" value="Homoserine_dh"/>
    <property type="match status" value="1"/>
</dbReference>
<keyword evidence="2" id="KW-0560">Oxidoreductase</keyword>
<reference evidence="4" key="1">
    <citation type="submission" date="2019-08" db="EMBL/GenBank/DDBJ databases">
        <authorList>
            <person name="Kucharzyk K."/>
            <person name="Murdoch R.W."/>
            <person name="Higgins S."/>
            <person name="Loffler F."/>
        </authorList>
    </citation>
    <scope>NUCLEOTIDE SEQUENCE</scope>
</reference>
<dbReference type="GO" id="GO:0016301">
    <property type="term" value="F:kinase activity"/>
    <property type="evidence" value="ECO:0007669"/>
    <property type="project" value="UniProtKB-KW"/>
</dbReference>
<keyword evidence="4" id="KW-0808">Transferase</keyword>
<proteinExistence type="predicted"/>
<dbReference type="AlphaFoldDB" id="A0A645IV58"/>
<comment type="caution">
    <text evidence="4">The sequence shown here is derived from an EMBL/GenBank/DDBJ whole genome shotgun (WGS) entry which is preliminary data.</text>
</comment>
<evidence type="ECO:0000313" key="4">
    <source>
        <dbReference type="EMBL" id="MPN54742.1"/>
    </source>
</evidence>
<dbReference type="GO" id="GO:0004412">
    <property type="term" value="F:homoserine dehydrogenase activity"/>
    <property type="evidence" value="ECO:0007669"/>
    <property type="project" value="InterPro"/>
</dbReference>